<name>A0A067M568_BOTB1</name>
<dbReference type="Proteomes" id="UP000027195">
    <property type="component" value="Unassembled WGS sequence"/>
</dbReference>
<keyword evidence="3" id="KW-1185">Reference proteome</keyword>
<feature type="region of interest" description="Disordered" evidence="1">
    <location>
        <begin position="113"/>
        <end position="139"/>
    </location>
</feature>
<dbReference type="OrthoDB" id="3270471at2759"/>
<evidence type="ECO:0000256" key="1">
    <source>
        <dbReference type="SAM" id="MobiDB-lite"/>
    </source>
</evidence>
<dbReference type="HOGENOM" id="CLU_1371991_0_0_1"/>
<feature type="region of interest" description="Disordered" evidence="1">
    <location>
        <begin position="27"/>
        <end position="87"/>
    </location>
</feature>
<evidence type="ECO:0000313" key="3">
    <source>
        <dbReference type="Proteomes" id="UP000027195"/>
    </source>
</evidence>
<feature type="region of interest" description="Disordered" evidence="1">
    <location>
        <begin position="172"/>
        <end position="199"/>
    </location>
</feature>
<reference evidence="3" key="1">
    <citation type="journal article" date="2014" name="Proc. Natl. Acad. Sci. U.S.A.">
        <title>Extensive sampling of basidiomycete genomes demonstrates inadequacy of the white-rot/brown-rot paradigm for wood decay fungi.</title>
        <authorList>
            <person name="Riley R."/>
            <person name="Salamov A.A."/>
            <person name="Brown D.W."/>
            <person name="Nagy L.G."/>
            <person name="Floudas D."/>
            <person name="Held B.W."/>
            <person name="Levasseur A."/>
            <person name="Lombard V."/>
            <person name="Morin E."/>
            <person name="Otillar R."/>
            <person name="Lindquist E.A."/>
            <person name="Sun H."/>
            <person name="LaButti K.M."/>
            <person name="Schmutz J."/>
            <person name="Jabbour D."/>
            <person name="Luo H."/>
            <person name="Baker S.E."/>
            <person name="Pisabarro A.G."/>
            <person name="Walton J.D."/>
            <person name="Blanchette R.A."/>
            <person name="Henrissat B."/>
            <person name="Martin F."/>
            <person name="Cullen D."/>
            <person name="Hibbett D.S."/>
            <person name="Grigoriev I.V."/>
        </authorList>
    </citation>
    <scope>NUCLEOTIDE SEQUENCE [LARGE SCALE GENOMIC DNA]</scope>
    <source>
        <strain evidence="3">FD-172 SS1</strain>
    </source>
</reference>
<dbReference type="EMBL" id="KL198074">
    <property type="protein sequence ID" value="KDQ09815.1"/>
    <property type="molecule type" value="Genomic_DNA"/>
</dbReference>
<feature type="compositionally biased region" description="Basic residues" evidence="1">
    <location>
        <begin position="69"/>
        <end position="82"/>
    </location>
</feature>
<dbReference type="AlphaFoldDB" id="A0A067M568"/>
<sequence length="199" mass="22141">MFSGKKSAQQIRNLWNRMWDLYKTVRQREEHTGGGDGDATDEGDDAGEGDGDGDGKGNEAPAKSEAGKSPKKRLTSNAKKSKYSTAQLNEFEASEIFRMIDLVAHDDPDVVRSTVYNGEQSVSDDDSPKKERKRARGNDSAAALLADVAQSMKENQVAAQKAREEEIAIVKQREEREQAKEEREQAHARRLAEEEMVKS</sequence>
<evidence type="ECO:0008006" key="4">
    <source>
        <dbReference type="Google" id="ProtNLM"/>
    </source>
</evidence>
<dbReference type="InParanoid" id="A0A067M568"/>
<feature type="compositionally biased region" description="Acidic residues" evidence="1">
    <location>
        <begin position="38"/>
        <end position="52"/>
    </location>
</feature>
<proteinExistence type="predicted"/>
<gene>
    <name evidence="2" type="ORF">BOTBODRAFT_47413</name>
</gene>
<protein>
    <recommendedName>
        <fullName evidence="4">No apical meristem-associated C-terminal domain-containing protein</fullName>
    </recommendedName>
</protein>
<accession>A0A067M568</accession>
<organism evidence="2 3">
    <name type="scientific">Botryobasidium botryosum (strain FD-172 SS1)</name>
    <dbReference type="NCBI Taxonomy" id="930990"/>
    <lineage>
        <taxon>Eukaryota</taxon>
        <taxon>Fungi</taxon>
        <taxon>Dikarya</taxon>
        <taxon>Basidiomycota</taxon>
        <taxon>Agaricomycotina</taxon>
        <taxon>Agaricomycetes</taxon>
        <taxon>Cantharellales</taxon>
        <taxon>Botryobasidiaceae</taxon>
        <taxon>Botryobasidium</taxon>
    </lineage>
</organism>
<evidence type="ECO:0000313" key="2">
    <source>
        <dbReference type="EMBL" id="KDQ09815.1"/>
    </source>
</evidence>